<dbReference type="Proteomes" id="UP000002258">
    <property type="component" value="Chromosome 1"/>
</dbReference>
<dbReference type="GO" id="GO:0005743">
    <property type="term" value="C:mitochondrial inner membrane"/>
    <property type="evidence" value="ECO:0007669"/>
    <property type="project" value="UniProtKB-SubCell"/>
</dbReference>
<dbReference type="PANTHER" id="PTHR31068">
    <property type="entry name" value="MITOCHONDRIAL DISTRIBUTION AND MORPHOLOGY PROTEIN 31"/>
    <property type="match status" value="1"/>
</dbReference>
<comment type="subcellular location">
    <subcellularLocation>
        <location evidence="1">Mitochondrion inner membrane</location>
    </subcellularLocation>
</comment>
<evidence type="ECO:0000256" key="7">
    <source>
        <dbReference type="ARBA" id="ARBA00023128"/>
    </source>
</evidence>
<keyword evidence="3" id="KW-0812">Transmembrane</keyword>
<evidence type="ECO:0000256" key="4">
    <source>
        <dbReference type="ARBA" id="ARBA00022792"/>
    </source>
</evidence>
<evidence type="ECO:0000256" key="5">
    <source>
        <dbReference type="ARBA" id="ARBA00022946"/>
    </source>
</evidence>
<dbReference type="InParanoid" id="A3GIA0"/>
<dbReference type="GO" id="GO:0007005">
    <property type="term" value="P:mitochondrion organization"/>
    <property type="evidence" value="ECO:0007669"/>
    <property type="project" value="InterPro"/>
</dbReference>
<keyword evidence="5" id="KW-0809">Transit peptide</keyword>
<comment type="caution">
    <text evidence="10">The sequence shown here is derived from an EMBL/GenBank/DDBJ whole genome shotgun (WGS) entry which is preliminary data.</text>
</comment>
<dbReference type="HOGENOM" id="CLU_016236_3_0_1"/>
<evidence type="ECO:0000256" key="2">
    <source>
        <dbReference type="ARBA" id="ARBA00005687"/>
    </source>
</evidence>
<keyword evidence="7" id="KW-0496">Mitochondrion</keyword>
<evidence type="ECO:0000256" key="3">
    <source>
        <dbReference type="ARBA" id="ARBA00022692"/>
    </source>
</evidence>
<reference evidence="10 11" key="1">
    <citation type="journal article" date="2007" name="Nat. Biotechnol.">
        <title>Genome sequence of the lignocellulose-bioconverting and xylose-fermenting yeast Pichia stipitis.</title>
        <authorList>
            <person name="Jeffries T.W."/>
            <person name="Grigoriev I.V."/>
            <person name="Grimwood J."/>
            <person name="Laplaza J.M."/>
            <person name="Aerts A."/>
            <person name="Salamov A."/>
            <person name="Schmutz J."/>
            <person name="Lindquist E."/>
            <person name="Dehal P."/>
            <person name="Shapiro H."/>
            <person name="Jin Y.S."/>
            <person name="Passoth V."/>
            <person name="Richardson P.M."/>
        </authorList>
    </citation>
    <scope>NUCLEOTIDE SEQUENCE [LARGE SCALE GENOMIC DNA]</scope>
    <source>
        <strain evidence="11">ATCC 58785 / CBS 6054 / NBRC 10063 / NRRL Y-11545</strain>
    </source>
</reference>
<dbReference type="eggNOG" id="ENOG502QQU5">
    <property type="taxonomic scope" value="Eukaryota"/>
</dbReference>
<dbReference type="GeneID" id="4851999"/>
<dbReference type="GO" id="GO:0000001">
    <property type="term" value="P:mitochondrion inheritance"/>
    <property type="evidence" value="ECO:0007669"/>
    <property type="project" value="InterPro"/>
</dbReference>
<proteinExistence type="inferred from homology"/>
<keyword evidence="11" id="KW-1185">Reference proteome</keyword>
<dbReference type="OrthoDB" id="17678at2759"/>
<keyword evidence="8" id="KW-0472">Membrane</keyword>
<accession>A3GIA0</accession>
<gene>
    <name evidence="10" type="ORF">PICST_75429</name>
</gene>
<evidence type="ECO:0000313" key="10">
    <source>
        <dbReference type="EMBL" id="EAZ62952.2"/>
    </source>
</evidence>
<dbReference type="AlphaFoldDB" id="A3GIA0"/>
<keyword evidence="6" id="KW-1133">Transmembrane helix</keyword>
<dbReference type="PANTHER" id="PTHR31068:SF0">
    <property type="entry name" value="MITOCHONDRIAL DISTRIBUTION AND MORPHOLOGY PROTEIN 31"/>
    <property type="match status" value="1"/>
</dbReference>
<comment type="function">
    <text evidence="9">Involved in the organization of the mitochondrial membranes and the global structure of the mitochondria. Also required for mitochondrial distribution and mobility as well as for the maintenance of mitochondrial DNA nucleoids structures.</text>
</comment>
<keyword evidence="4" id="KW-0999">Mitochondrion inner membrane</keyword>
<protein>
    <submittedName>
        <fullName evidence="10">Uncharacterized protein</fullName>
    </submittedName>
</protein>
<dbReference type="RefSeq" id="XP_001386975.2">
    <property type="nucleotide sequence ID" value="XM_001386938.1"/>
</dbReference>
<sequence>MTSLVRTIGISHPELPVAALKMVATYLRTSSRLPLASNSLHLSRHFHKSISSPQIGIKAVGLFQARQFSTRSVMYQSISNTTQYSQRSIGTKIVTRKAELDCFTDPKFISRASNINIGKSTSTLLAVKAVETQSNTAIQAGSKAASIVKTSGITKAALLSQASNSFSRLLIHVKWPLIRNSSNTTTLDLVSAFISWMVMGNLLWIILGTTTFGLMAMYSIHYFDHLWDSISLFQDNEQDGDDMDDQKKDSSILGYITSSILAYGLGVRIQFQKGSILPELKDGKLRFKNFKIFSAENNNRSESEDDTVGSITKFTANVEAIEVTLSFNKWYEGNGLIYDLEIFGMNGKVYKNQVVENKSHLDEALTYSLNRHNDNIHFQYDLQDHDIEELDSVRNAQISKNTFMDSMYQLEHVKIHDSYFEVYNNDSTETPLRISLFSCDLPRLRGDKLLIDFFNANNASGALNDSMFTIHKRKEIDHYSLTKDEGNKIVRFKLDGIDMGSISRANPHSKLNWIVNGKAEIMADIKLPDLSDSEFQLSQEYKRVSNVVSDMFNELVNVTKPTDDKEVDIEGNSATLLKGAIAAIYHTFTKPQHDDNEEVRSEYVLVNVKVKFYDLKASLPKHLPMASSSATPFVSLQDLRQLIGFVNNTNEENASSSTFSRNNPLIIKTTVIEKLSHLYNTEDLSKTAIFDSIVGDIYEDLMKLAKQDEKRIIHEKSSMWSHSLASQLLLLGLGAMV</sequence>
<evidence type="ECO:0000313" key="11">
    <source>
        <dbReference type="Proteomes" id="UP000002258"/>
    </source>
</evidence>
<name>A3GIA0_PICST</name>
<dbReference type="InterPro" id="IPR012571">
    <property type="entry name" value="Mdm31/Mdm32"/>
</dbReference>
<organism evidence="10 11">
    <name type="scientific">Scheffersomyces stipitis (strain ATCC 58785 / CBS 6054 / NBRC 10063 / NRRL Y-11545)</name>
    <name type="common">Yeast</name>
    <name type="synonym">Pichia stipitis</name>
    <dbReference type="NCBI Taxonomy" id="322104"/>
    <lineage>
        <taxon>Eukaryota</taxon>
        <taxon>Fungi</taxon>
        <taxon>Dikarya</taxon>
        <taxon>Ascomycota</taxon>
        <taxon>Saccharomycotina</taxon>
        <taxon>Pichiomycetes</taxon>
        <taxon>Debaryomycetaceae</taxon>
        <taxon>Scheffersomyces</taxon>
    </lineage>
</organism>
<evidence type="ECO:0000256" key="8">
    <source>
        <dbReference type="ARBA" id="ARBA00023136"/>
    </source>
</evidence>
<dbReference type="Pfam" id="PF08118">
    <property type="entry name" value="MDM31_MDM32"/>
    <property type="match status" value="2"/>
</dbReference>
<evidence type="ECO:0000256" key="1">
    <source>
        <dbReference type="ARBA" id="ARBA00004273"/>
    </source>
</evidence>
<dbReference type="EMBL" id="AAVQ01000002">
    <property type="protein sequence ID" value="EAZ62952.2"/>
    <property type="molecule type" value="Genomic_DNA"/>
</dbReference>
<evidence type="ECO:0000256" key="9">
    <source>
        <dbReference type="ARBA" id="ARBA00025191"/>
    </source>
</evidence>
<comment type="similarity">
    <text evidence="2">Belongs to the MDM31/MDM32 family.</text>
</comment>
<dbReference type="OMA" id="FAKEMVG"/>
<evidence type="ECO:0000256" key="6">
    <source>
        <dbReference type="ARBA" id="ARBA00022989"/>
    </source>
</evidence>
<dbReference type="KEGG" id="pic:PICST_75429"/>